<sequence length="160" mass="18536">MLKNLSLQVLFFFLVFQLLSWFQTTDMLATDSTINTSFMVQTTMEDEITLAADNKTLVLYFFAPWCSVCHASIDNLQKLYEKNEQFDVIAVALDFTEKQDVLDFAQQHQLTFPIVFGNEKIKQAFKVFAYPSYYVIDEHNSIKSKSVGYSTEFGLYLRSL</sequence>
<dbReference type="CDD" id="cd02966">
    <property type="entry name" value="TlpA_like_family"/>
    <property type="match status" value="1"/>
</dbReference>
<dbReference type="EMBL" id="BNAH01000003">
    <property type="protein sequence ID" value="GHE82623.1"/>
    <property type="molecule type" value="Genomic_DNA"/>
</dbReference>
<dbReference type="PROSITE" id="PS51352">
    <property type="entry name" value="THIOREDOXIN_2"/>
    <property type="match status" value="1"/>
</dbReference>
<name>A0ABQ3IJ99_9GAMM</name>
<evidence type="ECO:0000259" key="1">
    <source>
        <dbReference type="PROSITE" id="PS51352"/>
    </source>
</evidence>
<dbReference type="Proteomes" id="UP000626370">
    <property type="component" value="Unassembled WGS sequence"/>
</dbReference>
<dbReference type="PANTHER" id="PTHR42852:SF17">
    <property type="entry name" value="THIOREDOXIN-LIKE PROTEIN HI_1115"/>
    <property type="match status" value="1"/>
</dbReference>
<dbReference type="SUPFAM" id="SSF52833">
    <property type="entry name" value="Thioredoxin-like"/>
    <property type="match status" value="1"/>
</dbReference>
<dbReference type="InterPro" id="IPR000866">
    <property type="entry name" value="AhpC/TSA"/>
</dbReference>
<gene>
    <name evidence="2" type="ORF">GCM10011501_08620</name>
</gene>
<dbReference type="InterPro" id="IPR013766">
    <property type="entry name" value="Thioredoxin_domain"/>
</dbReference>
<dbReference type="PANTHER" id="PTHR42852">
    <property type="entry name" value="THIOL:DISULFIDE INTERCHANGE PROTEIN DSBE"/>
    <property type="match status" value="1"/>
</dbReference>
<dbReference type="Pfam" id="PF00578">
    <property type="entry name" value="AhpC-TSA"/>
    <property type="match status" value="1"/>
</dbReference>
<proteinExistence type="predicted"/>
<evidence type="ECO:0000313" key="2">
    <source>
        <dbReference type="EMBL" id="GHE82623.1"/>
    </source>
</evidence>
<evidence type="ECO:0000313" key="3">
    <source>
        <dbReference type="Proteomes" id="UP000626370"/>
    </source>
</evidence>
<dbReference type="InterPro" id="IPR050553">
    <property type="entry name" value="Thioredoxin_ResA/DsbE_sf"/>
</dbReference>
<reference evidence="3" key="1">
    <citation type="journal article" date="2019" name="Int. J. Syst. Evol. Microbiol.">
        <title>The Global Catalogue of Microorganisms (GCM) 10K type strain sequencing project: providing services to taxonomists for standard genome sequencing and annotation.</title>
        <authorList>
            <consortium name="The Broad Institute Genomics Platform"/>
            <consortium name="The Broad Institute Genome Sequencing Center for Infectious Disease"/>
            <person name="Wu L."/>
            <person name="Ma J."/>
        </authorList>
    </citation>
    <scope>NUCLEOTIDE SEQUENCE [LARGE SCALE GENOMIC DNA]</scope>
    <source>
        <strain evidence="3">CGMCC 1.15922</strain>
    </source>
</reference>
<feature type="domain" description="Thioredoxin" evidence="1">
    <location>
        <begin position="16"/>
        <end position="160"/>
    </location>
</feature>
<keyword evidence="3" id="KW-1185">Reference proteome</keyword>
<dbReference type="Gene3D" id="3.40.30.10">
    <property type="entry name" value="Glutaredoxin"/>
    <property type="match status" value="1"/>
</dbReference>
<comment type="caution">
    <text evidence="2">The sequence shown here is derived from an EMBL/GenBank/DDBJ whole genome shotgun (WGS) entry which is preliminary data.</text>
</comment>
<organism evidence="2 3">
    <name type="scientific">Thalassotalea profundi</name>
    <dbReference type="NCBI Taxonomy" id="2036687"/>
    <lineage>
        <taxon>Bacteria</taxon>
        <taxon>Pseudomonadati</taxon>
        <taxon>Pseudomonadota</taxon>
        <taxon>Gammaproteobacteria</taxon>
        <taxon>Alteromonadales</taxon>
        <taxon>Colwelliaceae</taxon>
        <taxon>Thalassotalea</taxon>
    </lineage>
</organism>
<accession>A0ABQ3IJ99</accession>
<dbReference type="InterPro" id="IPR036249">
    <property type="entry name" value="Thioredoxin-like_sf"/>
</dbReference>
<protein>
    <recommendedName>
        <fullName evidence="1">Thioredoxin domain-containing protein</fullName>
    </recommendedName>
</protein>